<keyword evidence="2" id="KW-0328">Glycosyltransferase</keyword>
<dbReference type="InterPro" id="IPR003406">
    <property type="entry name" value="Glyco_trans_14"/>
</dbReference>
<sequence length="318" mass="36996">MKLAFLVHTSRDYEEVIEMINQLTKQGDHVFIMINDNDLRDKVAFVYTDYLRVHVSRTQEYAQEGDLSLARGTIIQMKEAIEKDDFDYFINLTDGMMPLKSRSEIVAFLSEHEGKDFYYDATADYDQVALNKKSKKYYPFTNALDFPRNNFLRSLSKASGSFFSMLGIRRKSEEVYRIGSPWFILSKASAKILAAHFDYVSESYKLSWYAEEQYIPMMMQKYVYVNGRKDDHINQDLRVVGPNGTWVESSDAKPLAEETLKAHPECLFGGKITAEDTLYLYHEYFDIYNRDYEKVAQKEKRDIDPNALIDALTKSSVE</sequence>
<dbReference type="EMBL" id="SMBP01000008">
    <property type="protein sequence ID" value="TCU60208.1"/>
    <property type="molecule type" value="Genomic_DNA"/>
</dbReference>
<keyword evidence="7" id="KW-1185">Reference proteome</keyword>
<dbReference type="RefSeq" id="WP_020990869.1">
    <property type="nucleotide sequence ID" value="NZ_DBGDHU010000026.1"/>
</dbReference>
<dbReference type="AlphaFoldDB" id="A0A4R3TE57"/>
<name>A0A4R3TE57_9FIRM</name>
<dbReference type="Pfam" id="PF02485">
    <property type="entry name" value="Branch"/>
    <property type="match status" value="1"/>
</dbReference>
<keyword evidence="4" id="KW-0472">Membrane</keyword>
<dbReference type="GO" id="GO:0016757">
    <property type="term" value="F:glycosyltransferase activity"/>
    <property type="evidence" value="ECO:0007669"/>
    <property type="project" value="UniProtKB-KW"/>
</dbReference>
<comment type="subcellular location">
    <subcellularLocation>
        <location evidence="1">Membrane</location>
        <topology evidence="1">Single-pass type II membrane protein</topology>
    </subcellularLocation>
</comment>
<dbReference type="GO" id="GO:0016020">
    <property type="term" value="C:membrane"/>
    <property type="evidence" value="ECO:0007669"/>
    <property type="project" value="UniProtKB-SubCell"/>
</dbReference>
<keyword evidence="3" id="KW-0808">Transferase</keyword>
<evidence type="ECO:0000256" key="2">
    <source>
        <dbReference type="ARBA" id="ARBA00022676"/>
    </source>
</evidence>
<evidence type="ECO:0000313" key="6">
    <source>
        <dbReference type="EMBL" id="TCU60208.1"/>
    </source>
</evidence>
<accession>A0A4R3TE57</accession>
<keyword evidence="5" id="KW-0325">Glycoprotein</keyword>
<gene>
    <name evidence="6" type="ORF">EDD61_10867</name>
</gene>
<comment type="caution">
    <text evidence="6">The sequence shown here is derived from an EMBL/GenBank/DDBJ whole genome shotgun (WGS) entry which is preliminary data.</text>
</comment>
<organism evidence="6 7">
    <name type="scientific">Longicatena caecimuris</name>
    <dbReference type="NCBI Taxonomy" id="1796635"/>
    <lineage>
        <taxon>Bacteria</taxon>
        <taxon>Bacillati</taxon>
        <taxon>Bacillota</taxon>
        <taxon>Erysipelotrichia</taxon>
        <taxon>Erysipelotrichales</taxon>
        <taxon>Erysipelotrichaceae</taxon>
        <taxon>Longicatena</taxon>
    </lineage>
</organism>
<evidence type="ECO:0000313" key="7">
    <source>
        <dbReference type="Proteomes" id="UP000295773"/>
    </source>
</evidence>
<evidence type="ECO:0000256" key="1">
    <source>
        <dbReference type="ARBA" id="ARBA00004606"/>
    </source>
</evidence>
<evidence type="ECO:0000256" key="3">
    <source>
        <dbReference type="ARBA" id="ARBA00022679"/>
    </source>
</evidence>
<protein>
    <submittedName>
        <fullName evidence="6">Core-2/I-Branching enzyme</fullName>
    </submittedName>
</protein>
<reference evidence="6 7" key="1">
    <citation type="submission" date="2019-03" db="EMBL/GenBank/DDBJ databases">
        <title>Genomic Encyclopedia of Type Strains, Phase IV (KMG-IV): sequencing the most valuable type-strain genomes for metagenomic binning, comparative biology and taxonomic classification.</title>
        <authorList>
            <person name="Goeker M."/>
        </authorList>
    </citation>
    <scope>NUCLEOTIDE SEQUENCE [LARGE SCALE GENOMIC DNA]</scope>
    <source>
        <strain evidence="6 7">DSM 29481</strain>
    </source>
</reference>
<evidence type="ECO:0000256" key="5">
    <source>
        <dbReference type="ARBA" id="ARBA00023180"/>
    </source>
</evidence>
<evidence type="ECO:0000256" key="4">
    <source>
        <dbReference type="ARBA" id="ARBA00023136"/>
    </source>
</evidence>
<dbReference type="Proteomes" id="UP000295773">
    <property type="component" value="Unassembled WGS sequence"/>
</dbReference>
<proteinExistence type="predicted"/>